<dbReference type="InterPro" id="IPR036390">
    <property type="entry name" value="WH_DNA-bd_sf"/>
</dbReference>
<name>A0A7J3MX20_9CREN</name>
<evidence type="ECO:0000313" key="2">
    <source>
        <dbReference type="EMBL" id="HGT98097.1"/>
    </source>
</evidence>
<dbReference type="AlphaFoldDB" id="A0A7J3MX20"/>
<dbReference type="Gene3D" id="1.10.10.10">
    <property type="entry name" value="Winged helix-like DNA-binding domain superfamily/Winged helix DNA-binding domain"/>
    <property type="match status" value="1"/>
</dbReference>
<proteinExistence type="predicted"/>
<comment type="caution">
    <text evidence="2">The sequence shown here is derived from an EMBL/GenBank/DDBJ whole genome shotgun (WGS) entry which is preliminary data.</text>
</comment>
<reference evidence="2" key="1">
    <citation type="journal article" date="2020" name="mSystems">
        <title>Genome- and Community-Level Interaction Insights into Carbon Utilization and Element Cycling Functions of Hydrothermarchaeota in Hydrothermal Sediment.</title>
        <authorList>
            <person name="Zhou Z."/>
            <person name="Liu Y."/>
            <person name="Xu W."/>
            <person name="Pan J."/>
            <person name="Luo Z.H."/>
            <person name="Li M."/>
        </authorList>
    </citation>
    <scope>NUCLEOTIDE SEQUENCE [LARGE SCALE GENOMIC DNA]</scope>
    <source>
        <strain evidence="2">SpSt-688</strain>
    </source>
</reference>
<accession>A0A7J3MX20</accession>
<sequence>MYLVLEYVLIQLKKYILANYETAMGSTLSIQDIVNKVIEYLKWHPNAKPSEIAEYLGVNLRTVRTILTKLRVRGIVVRTDKGYTLKASFYTDSRNMRSSSVEGSSKQSSIDREFMEHGLNVPDIENIFEKIRELDSKINNIENIVKELKNTVLEIGNKSIKRSNCEALYEAIELLRMGLEAIRLGDQRSLDNVLTELESVVEDLRRCILS</sequence>
<dbReference type="InterPro" id="IPR036388">
    <property type="entry name" value="WH-like_DNA-bd_sf"/>
</dbReference>
<gene>
    <name evidence="2" type="ORF">ENU64_01535</name>
</gene>
<keyword evidence="1" id="KW-0175">Coiled coil</keyword>
<evidence type="ECO:0000256" key="1">
    <source>
        <dbReference type="SAM" id="Coils"/>
    </source>
</evidence>
<feature type="coiled-coil region" evidence="1">
    <location>
        <begin position="124"/>
        <end position="158"/>
    </location>
</feature>
<dbReference type="SUPFAM" id="SSF46785">
    <property type="entry name" value="Winged helix' DNA-binding domain"/>
    <property type="match status" value="1"/>
</dbReference>
<organism evidence="2">
    <name type="scientific">Ignisphaera aggregans</name>
    <dbReference type="NCBI Taxonomy" id="334771"/>
    <lineage>
        <taxon>Archaea</taxon>
        <taxon>Thermoproteota</taxon>
        <taxon>Thermoprotei</taxon>
        <taxon>Desulfurococcales</taxon>
        <taxon>Desulfurococcaceae</taxon>
        <taxon>Ignisphaera</taxon>
    </lineage>
</organism>
<dbReference type="EMBL" id="DTDH01000047">
    <property type="protein sequence ID" value="HGT98097.1"/>
    <property type="molecule type" value="Genomic_DNA"/>
</dbReference>
<protein>
    <submittedName>
        <fullName evidence="2">Uncharacterized protein</fullName>
    </submittedName>
</protein>